<comment type="caution">
    <text evidence="3">The sequence shown here is derived from an EMBL/GenBank/DDBJ whole genome shotgun (WGS) entry which is preliminary data.</text>
</comment>
<dbReference type="SUPFAM" id="SSF47413">
    <property type="entry name" value="lambda repressor-like DNA-binding domains"/>
    <property type="match status" value="1"/>
</dbReference>
<evidence type="ECO:0000256" key="1">
    <source>
        <dbReference type="ARBA" id="ARBA00023125"/>
    </source>
</evidence>
<dbReference type="Proteomes" id="UP001144256">
    <property type="component" value="Unassembled WGS sequence"/>
</dbReference>
<dbReference type="Gene3D" id="1.10.260.40">
    <property type="entry name" value="lambda repressor-like DNA-binding domains"/>
    <property type="match status" value="1"/>
</dbReference>
<keyword evidence="1" id="KW-0238">DNA-binding</keyword>
<dbReference type="PANTHER" id="PTHR46558">
    <property type="entry name" value="TRACRIPTIONAL REGULATORY PROTEIN-RELATED-RELATED"/>
    <property type="match status" value="1"/>
</dbReference>
<keyword evidence="4" id="KW-1185">Reference proteome</keyword>
<dbReference type="InterPro" id="IPR010982">
    <property type="entry name" value="Lambda_DNA-bd_dom_sf"/>
</dbReference>
<sequence>MSFGNKVRNLRAENKLTQSDLASKLGVSTRTIYNYEKGNLFPKDIKVIKGLAEIFNVTTDYIMDEIDVKIMPEEESTIINYAKDNFGYKGKKEAEQLIEKTAAIFAGGTLSEEDQDKFFESITKLYFNAKRKARNKYGRQSNKYKL</sequence>
<evidence type="ECO:0000313" key="3">
    <source>
        <dbReference type="EMBL" id="GKX31323.1"/>
    </source>
</evidence>
<protein>
    <recommendedName>
        <fullName evidence="2">HTH cro/C1-type domain-containing protein</fullName>
    </recommendedName>
</protein>
<dbReference type="RefSeq" id="WP_281818261.1">
    <property type="nucleotide sequence ID" value="NZ_BRLB01000016.1"/>
</dbReference>
<reference evidence="3" key="1">
    <citation type="submission" date="2022-06" db="EMBL/GenBank/DDBJ databases">
        <title>Vallitalea longa sp. nov., an anaerobic bacterium isolated from marine sediment.</title>
        <authorList>
            <person name="Hirano S."/>
            <person name="Terahara T."/>
            <person name="Mori K."/>
            <person name="Hamada M."/>
            <person name="Matsumoto R."/>
            <person name="Kobayashi T."/>
        </authorList>
    </citation>
    <scope>NUCLEOTIDE SEQUENCE</scope>
    <source>
        <strain evidence="3">SH18-1</strain>
    </source>
</reference>
<evidence type="ECO:0000313" key="4">
    <source>
        <dbReference type="Proteomes" id="UP001144256"/>
    </source>
</evidence>
<evidence type="ECO:0000259" key="2">
    <source>
        <dbReference type="PROSITE" id="PS50943"/>
    </source>
</evidence>
<accession>A0A9W6DHC9</accession>
<dbReference type="PROSITE" id="PS50943">
    <property type="entry name" value="HTH_CROC1"/>
    <property type="match status" value="1"/>
</dbReference>
<gene>
    <name evidence="3" type="ORF">SH1V18_38030</name>
</gene>
<dbReference type="EMBL" id="BRLB01000016">
    <property type="protein sequence ID" value="GKX31323.1"/>
    <property type="molecule type" value="Genomic_DNA"/>
</dbReference>
<dbReference type="GO" id="GO:0003677">
    <property type="term" value="F:DNA binding"/>
    <property type="evidence" value="ECO:0007669"/>
    <property type="project" value="UniProtKB-KW"/>
</dbReference>
<dbReference type="SMART" id="SM00530">
    <property type="entry name" value="HTH_XRE"/>
    <property type="match status" value="1"/>
</dbReference>
<dbReference type="InterPro" id="IPR001387">
    <property type="entry name" value="Cro/C1-type_HTH"/>
</dbReference>
<dbReference type="Pfam" id="PF12844">
    <property type="entry name" value="HTH_19"/>
    <property type="match status" value="1"/>
</dbReference>
<proteinExistence type="predicted"/>
<organism evidence="3 4">
    <name type="scientific">Vallitalea longa</name>
    <dbReference type="NCBI Taxonomy" id="2936439"/>
    <lineage>
        <taxon>Bacteria</taxon>
        <taxon>Bacillati</taxon>
        <taxon>Bacillota</taxon>
        <taxon>Clostridia</taxon>
        <taxon>Lachnospirales</taxon>
        <taxon>Vallitaleaceae</taxon>
        <taxon>Vallitalea</taxon>
    </lineage>
</organism>
<name>A0A9W6DHC9_9FIRM</name>
<dbReference type="CDD" id="cd00093">
    <property type="entry name" value="HTH_XRE"/>
    <property type="match status" value="1"/>
</dbReference>
<feature type="domain" description="HTH cro/C1-type" evidence="2">
    <location>
        <begin position="7"/>
        <end position="62"/>
    </location>
</feature>
<dbReference type="AlphaFoldDB" id="A0A9W6DHC9"/>
<dbReference type="PANTHER" id="PTHR46558:SF13">
    <property type="entry name" value="HTH-TYPE TRANSCRIPTIONAL REGULATOR IMMR"/>
    <property type="match status" value="1"/>
</dbReference>